<sequence length="271" mass="29276">MEYTLPVAPGPLTQLGRTLVADALKLRRTAALWLALGGGALPVLLNLLIFYFKGHLLVKPGQNPWPQYVGMSWQTASVLLLPMFVVLLSGLVVNLENRGGWRHLLAQPVGRGAVFGSKLLLLLVLNAVAQTLYVLLLLGAGVLLGWLKPDLGFQSHSISLLPVLRMLGHTYVATLGILGVQYGLALAFRGFVGPLAVGIAGIVSALTLLRWEHIDLVPYAAPTRILRLLEGDTQLSVTATLSPAEWYSLGWFALAVLVGYLLLLLRRPVTD</sequence>
<dbReference type="Proteomes" id="UP000626554">
    <property type="component" value="Unassembled WGS sequence"/>
</dbReference>
<dbReference type="RefSeq" id="WP_176900334.1">
    <property type="nucleotide sequence ID" value="NZ_JABKAV010000036.1"/>
</dbReference>
<feature type="transmembrane region" description="Helical" evidence="1">
    <location>
        <begin position="119"/>
        <end position="146"/>
    </location>
</feature>
<feature type="transmembrane region" description="Helical" evidence="1">
    <location>
        <begin position="31"/>
        <end position="52"/>
    </location>
</feature>
<protein>
    <submittedName>
        <fullName evidence="2">ABC transporter permease</fullName>
    </submittedName>
</protein>
<dbReference type="CDD" id="cd21809">
    <property type="entry name" value="ABC-2_lan_permease-like"/>
    <property type="match status" value="1"/>
</dbReference>
<feature type="transmembrane region" description="Helical" evidence="1">
    <location>
        <begin position="166"/>
        <end position="184"/>
    </location>
</feature>
<evidence type="ECO:0000256" key="1">
    <source>
        <dbReference type="SAM" id="Phobius"/>
    </source>
</evidence>
<gene>
    <name evidence="2" type="ORF">HW556_12245</name>
</gene>
<organism evidence="2 3">
    <name type="scientific">Hymenobacter terrestris</name>
    <dbReference type="NCBI Taxonomy" id="2748310"/>
    <lineage>
        <taxon>Bacteria</taxon>
        <taxon>Pseudomonadati</taxon>
        <taxon>Bacteroidota</taxon>
        <taxon>Cytophagia</taxon>
        <taxon>Cytophagales</taxon>
        <taxon>Hymenobacteraceae</taxon>
        <taxon>Hymenobacter</taxon>
    </lineage>
</organism>
<keyword evidence="1" id="KW-1133">Transmembrane helix</keyword>
<comment type="caution">
    <text evidence="2">The sequence shown here is derived from an EMBL/GenBank/DDBJ whole genome shotgun (WGS) entry which is preliminary data.</text>
</comment>
<feature type="transmembrane region" description="Helical" evidence="1">
    <location>
        <begin position="72"/>
        <end position="95"/>
    </location>
</feature>
<dbReference type="Pfam" id="PF12730">
    <property type="entry name" value="ABC2_membrane_4"/>
    <property type="match status" value="1"/>
</dbReference>
<feature type="transmembrane region" description="Helical" evidence="1">
    <location>
        <begin position="246"/>
        <end position="265"/>
    </location>
</feature>
<keyword evidence="1" id="KW-0812">Transmembrane</keyword>
<reference evidence="2 3" key="1">
    <citation type="submission" date="2020-05" db="EMBL/GenBank/DDBJ databases">
        <title>Hymenobacter terrestris sp. nov. and Hymenobacter lapidiphilus sp. nov., isolated from regoliths in Antarctica.</title>
        <authorList>
            <person name="Sedlacek I."/>
            <person name="Pantucek R."/>
            <person name="Zeman M."/>
            <person name="Holochova P."/>
            <person name="Kralova S."/>
            <person name="Stankova E."/>
            <person name="Sedo O."/>
            <person name="Micenkova L."/>
            <person name="Svec P."/>
            <person name="Gupta V."/>
            <person name="Sood U."/>
            <person name="Korpole U.S."/>
            <person name="Lal R."/>
        </authorList>
    </citation>
    <scope>NUCLEOTIDE SEQUENCE [LARGE SCALE GENOMIC DNA]</scope>
    <source>
        <strain evidence="2 3">P5252</strain>
    </source>
</reference>
<evidence type="ECO:0000313" key="2">
    <source>
        <dbReference type="EMBL" id="NVO85652.1"/>
    </source>
</evidence>
<feature type="transmembrane region" description="Helical" evidence="1">
    <location>
        <begin position="191"/>
        <end position="209"/>
    </location>
</feature>
<proteinExistence type="predicted"/>
<name>A0ABX2Q5Z3_9BACT</name>
<dbReference type="EMBL" id="JABKAV010000036">
    <property type="protein sequence ID" value="NVO85652.1"/>
    <property type="molecule type" value="Genomic_DNA"/>
</dbReference>
<keyword evidence="1" id="KW-0472">Membrane</keyword>
<evidence type="ECO:0000313" key="3">
    <source>
        <dbReference type="Proteomes" id="UP000626554"/>
    </source>
</evidence>
<accession>A0ABX2Q5Z3</accession>
<keyword evidence="3" id="KW-1185">Reference proteome</keyword>